<dbReference type="AlphaFoldDB" id="A0A0F9EDL9"/>
<organism evidence="2">
    <name type="scientific">marine sediment metagenome</name>
    <dbReference type="NCBI Taxonomy" id="412755"/>
    <lineage>
        <taxon>unclassified sequences</taxon>
        <taxon>metagenomes</taxon>
        <taxon>ecological metagenomes</taxon>
    </lineage>
</organism>
<dbReference type="SUPFAM" id="SSF48452">
    <property type="entry name" value="TPR-like"/>
    <property type="match status" value="2"/>
</dbReference>
<feature type="transmembrane region" description="Helical" evidence="1">
    <location>
        <begin position="6"/>
        <end position="25"/>
    </location>
</feature>
<name>A0A0F9EDL9_9ZZZZ</name>
<gene>
    <name evidence="2" type="ORF">LCGC14_2088750</name>
</gene>
<comment type="caution">
    <text evidence="2">The sequence shown here is derived from an EMBL/GenBank/DDBJ whole genome shotgun (WGS) entry which is preliminary data.</text>
</comment>
<dbReference type="SMART" id="SM00028">
    <property type="entry name" value="TPR"/>
    <property type="match status" value="6"/>
</dbReference>
<dbReference type="InterPro" id="IPR011990">
    <property type="entry name" value="TPR-like_helical_dom_sf"/>
</dbReference>
<protein>
    <submittedName>
        <fullName evidence="2">Uncharacterized protein</fullName>
    </submittedName>
</protein>
<proteinExistence type="predicted"/>
<keyword evidence="1" id="KW-0472">Membrane</keyword>
<dbReference type="Pfam" id="PF13432">
    <property type="entry name" value="TPR_16"/>
    <property type="match status" value="2"/>
</dbReference>
<dbReference type="PANTHER" id="PTHR12558">
    <property type="entry name" value="CELL DIVISION CYCLE 16,23,27"/>
    <property type="match status" value="1"/>
</dbReference>
<keyword evidence="1" id="KW-0812">Transmembrane</keyword>
<dbReference type="EMBL" id="LAZR01025392">
    <property type="protein sequence ID" value="KKL72054.1"/>
    <property type="molecule type" value="Genomic_DNA"/>
</dbReference>
<evidence type="ECO:0000313" key="2">
    <source>
        <dbReference type="EMBL" id="KKL72054.1"/>
    </source>
</evidence>
<evidence type="ECO:0000256" key="1">
    <source>
        <dbReference type="SAM" id="Phobius"/>
    </source>
</evidence>
<sequence length="455" mass="52447">MNIPLIVTASIVASFLIIFAYIRLFRKPKKSRIIWDKIKAGDTRSSIRNLKSIIHRQGGSADIHFLLAECYRLEKRYKMAVPEYRYCLAIRKRPFVTSEKEIREGLLKCLIKLNKEVETIEELIELSKITTNNAHYLFRIAKIFFLKGDLEHAVTYFDRTLRAAPKHVESLTYLGLIMFHANQTKEAVAYLTKAVQVDPKNYRSYYFLGRLYKDGRAFTKAIICFETAQASPKFKVRALFQKGICYTELNETDKAIEEYKKGLSYSTGTENTHLLLASKHALAGLYEKKGKFNEAIEQWEDIYNKNSSYRDVAEKLEDYHTIRADDNIKDFMVDSKQAFEETCIEITDYLEYEILEINHLSTSITNILALPKQVLLLNLRRQRVLIKIYRDAIGLGANIVKNLIEEANHLSCAKSICISPINFRPDAEEIAAEREMDLIGGDRLIKILTAIKGNQ</sequence>
<reference evidence="2" key="1">
    <citation type="journal article" date="2015" name="Nature">
        <title>Complex archaea that bridge the gap between prokaryotes and eukaryotes.</title>
        <authorList>
            <person name="Spang A."/>
            <person name="Saw J.H."/>
            <person name="Jorgensen S.L."/>
            <person name="Zaremba-Niedzwiedzka K."/>
            <person name="Martijn J."/>
            <person name="Lind A.E."/>
            <person name="van Eijk R."/>
            <person name="Schleper C."/>
            <person name="Guy L."/>
            <person name="Ettema T.J."/>
        </authorList>
    </citation>
    <scope>NUCLEOTIDE SEQUENCE</scope>
</reference>
<dbReference type="Pfam" id="PF13181">
    <property type="entry name" value="TPR_8"/>
    <property type="match status" value="2"/>
</dbReference>
<dbReference type="Gene3D" id="1.25.40.10">
    <property type="entry name" value="Tetratricopeptide repeat domain"/>
    <property type="match status" value="2"/>
</dbReference>
<accession>A0A0F9EDL9</accession>
<dbReference type="PROSITE" id="PS50005">
    <property type="entry name" value="TPR"/>
    <property type="match status" value="3"/>
</dbReference>
<keyword evidence="1" id="KW-1133">Transmembrane helix</keyword>
<dbReference type="InterPro" id="IPR019734">
    <property type="entry name" value="TPR_rpt"/>
</dbReference>
<dbReference type="PANTHER" id="PTHR12558:SF13">
    <property type="entry name" value="CELL DIVISION CYCLE PROTEIN 27 HOMOLOG"/>
    <property type="match status" value="1"/>
</dbReference>